<organism evidence="2 3">
    <name type="scientific">Portunus trituberculatus</name>
    <name type="common">Swimming crab</name>
    <name type="synonym">Neptunus trituberculatus</name>
    <dbReference type="NCBI Taxonomy" id="210409"/>
    <lineage>
        <taxon>Eukaryota</taxon>
        <taxon>Metazoa</taxon>
        <taxon>Ecdysozoa</taxon>
        <taxon>Arthropoda</taxon>
        <taxon>Crustacea</taxon>
        <taxon>Multicrustacea</taxon>
        <taxon>Malacostraca</taxon>
        <taxon>Eumalacostraca</taxon>
        <taxon>Eucarida</taxon>
        <taxon>Decapoda</taxon>
        <taxon>Pleocyemata</taxon>
        <taxon>Brachyura</taxon>
        <taxon>Eubrachyura</taxon>
        <taxon>Portunoidea</taxon>
        <taxon>Portunidae</taxon>
        <taxon>Portuninae</taxon>
        <taxon>Portunus</taxon>
    </lineage>
</organism>
<gene>
    <name evidence="2" type="ORF">E2C01_034429</name>
</gene>
<evidence type="ECO:0000313" key="3">
    <source>
        <dbReference type="Proteomes" id="UP000324222"/>
    </source>
</evidence>
<comment type="caution">
    <text evidence="2">The sequence shown here is derived from an EMBL/GenBank/DDBJ whole genome shotgun (WGS) entry which is preliminary data.</text>
</comment>
<dbReference type="AlphaFoldDB" id="A0A5B7F5T4"/>
<dbReference type="Proteomes" id="UP000324222">
    <property type="component" value="Unassembled WGS sequence"/>
</dbReference>
<feature type="region of interest" description="Disordered" evidence="1">
    <location>
        <begin position="1"/>
        <end position="21"/>
    </location>
</feature>
<reference evidence="2 3" key="1">
    <citation type="submission" date="2019-05" db="EMBL/GenBank/DDBJ databases">
        <title>Another draft genome of Portunus trituberculatus and its Hox gene families provides insights of decapod evolution.</title>
        <authorList>
            <person name="Jeong J.-H."/>
            <person name="Song I."/>
            <person name="Kim S."/>
            <person name="Choi T."/>
            <person name="Kim D."/>
            <person name="Ryu S."/>
            <person name="Kim W."/>
        </authorList>
    </citation>
    <scope>NUCLEOTIDE SEQUENCE [LARGE SCALE GENOMIC DNA]</scope>
    <source>
        <tissue evidence="2">Muscle</tissue>
    </source>
</reference>
<dbReference type="EMBL" id="VSRR010004839">
    <property type="protein sequence ID" value="MPC40857.1"/>
    <property type="molecule type" value="Genomic_DNA"/>
</dbReference>
<evidence type="ECO:0000313" key="2">
    <source>
        <dbReference type="EMBL" id="MPC40857.1"/>
    </source>
</evidence>
<feature type="region of interest" description="Disordered" evidence="1">
    <location>
        <begin position="49"/>
        <end position="73"/>
    </location>
</feature>
<proteinExistence type="predicted"/>
<protein>
    <submittedName>
        <fullName evidence="2">Uncharacterized protein</fullName>
    </submittedName>
</protein>
<sequence>MSKLWRRCNLSSSPDPASPLHGPIIPLARRADLALNYIFPTGPVSKAGVGGGADLTVPSAAAQSSQRQRRRGV</sequence>
<name>A0A5B7F5T4_PORTR</name>
<evidence type="ECO:0000256" key="1">
    <source>
        <dbReference type="SAM" id="MobiDB-lite"/>
    </source>
</evidence>
<accession>A0A5B7F5T4</accession>
<keyword evidence="3" id="KW-1185">Reference proteome</keyword>